<evidence type="ECO:0000313" key="1">
    <source>
        <dbReference type="EMBL" id="KGO32522.1"/>
    </source>
</evidence>
<sequence>MIIDEEHRNQTTKAQYVIDIFDADMIFKASATPLEDSLANHVLITEDEVISAGLITRSVVLNDQFNGAGNELELHSSDEDFLDVANEKRIKIKSAFKSLKKNINPLVLIQFPDKKKSNEEVETKVKKVKSYLINELGQEESEVAIWLSGVHKNVQNISMNNSKLNYLLMKQAVSTGWDAPRAKILVKLRLNSSHNFTIQSIGRIRRMPEGHCYDNDLLDSSFVYSNDSEYVYEIIKQGDLDEKK</sequence>
<evidence type="ECO:0008006" key="3">
    <source>
        <dbReference type="Google" id="ProtNLM"/>
    </source>
</evidence>
<organism evidence="1 2">
    <name type="scientific">Oenococcus alcoholitolerans</name>
    <dbReference type="NCBI Taxonomy" id="931074"/>
    <lineage>
        <taxon>Bacteria</taxon>
        <taxon>Bacillati</taxon>
        <taxon>Bacillota</taxon>
        <taxon>Bacilli</taxon>
        <taxon>Lactobacillales</taxon>
        <taxon>Lactobacillaceae</taxon>
        <taxon>Oenococcus</taxon>
    </lineage>
</organism>
<dbReference type="InterPro" id="IPR027417">
    <property type="entry name" value="P-loop_NTPase"/>
</dbReference>
<name>A0ABR4XSS4_9LACO</name>
<proteinExistence type="predicted"/>
<comment type="caution">
    <text evidence="1">The sequence shown here is derived from an EMBL/GenBank/DDBJ whole genome shotgun (WGS) entry which is preliminary data.</text>
</comment>
<dbReference type="Gene3D" id="3.40.50.300">
    <property type="entry name" value="P-loop containing nucleotide triphosphate hydrolases"/>
    <property type="match status" value="1"/>
</dbReference>
<keyword evidence="2" id="KW-1185">Reference proteome</keyword>
<evidence type="ECO:0000313" key="2">
    <source>
        <dbReference type="Proteomes" id="UP000030023"/>
    </source>
</evidence>
<accession>A0ABR4XSS4</accession>
<dbReference type="Proteomes" id="UP000030023">
    <property type="component" value="Unassembled WGS sequence"/>
</dbReference>
<dbReference type="SUPFAM" id="SSF52540">
    <property type="entry name" value="P-loop containing nucleoside triphosphate hydrolases"/>
    <property type="match status" value="1"/>
</dbReference>
<protein>
    <recommendedName>
        <fullName evidence="3">Helicase/UvrB N-terminal domain-containing protein</fullName>
    </recommendedName>
</protein>
<dbReference type="EMBL" id="AXCV01000009">
    <property type="protein sequence ID" value="KGO32522.1"/>
    <property type="molecule type" value="Genomic_DNA"/>
</dbReference>
<gene>
    <name evidence="1" type="ORF">Q757_00530</name>
</gene>
<reference evidence="1 2" key="1">
    <citation type="journal article" date="2014" name="Antonie Van Leeuwenhoek">
        <title>Oenococcus alcoholitolerans sp. nov., a lactic acid bacteria isolated from cachaca and ethanol fermentation processes.</title>
        <authorList>
            <person name="Badotti F."/>
            <person name="Moreira A.P."/>
            <person name="Tonon L.A."/>
            <person name="de Lucena B.T."/>
            <person name="Gomes Fde C."/>
            <person name="Kruger R."/>
            <person name="Thompson C.C."/>
            <person name="de Morais M.A.Jr."/>
            <person name="Rosa C.A."/>
            <person name="Thompson F.L."/>
        </authorList>
    </citation>
    <scope>NUCLEOTIDE SEQUENCE [LARGE SCALE GENOMIC DNA]</scope>
    <source>
        <strain evidence="1 2">UFRJ-M7.2.18</strain>
    </source>
</reference>